<dbReference type="AlphaFoldDB" id="G2YBI8"/>
<dbReference type="Proteomes" id="UP000008177">
    <property type="component" value="Unplaced contigs"/>
</dbReference>
<dbReference type="EMBL" id="FQ790312">
    <property type="protein sequence ID" value="CCD34579.1"/>
    <property type="molecule type" value="Genomic_DNA"/>
</dbReference>
<reference evidence="2" key="1">
    <citation type="journal article" date="2011" name="PLoS Genet.">
        <title>Genomic analysis of the necrotrophic fungal pathogens Sclerotinia sclerotiorum and Botrytis cinerea.</title>
        <authorList>
            <person name="Amselem J."/>
            <person name="Cuomo C.A."/>
            <person name="van Kan J.A."/>
            <person name="Viaud M."/>
            <person name="Benito E.P."/>
            <person name="Couloux A."/>
            <person name="Coutinho P.M."/>
            <person name="de Vries R.P."/>
            <person name="Dyer P.S."/>
            <person name="Fillinger S."/>
            <person name="Fournier E."/>
            <person name="Gout L."/>
            <person name="Hahn M."/>
            <person name="Kohn L."/>
            <person name="Lapalu N."/>
            <person name="Plummer K.M."/>
            <person name="Pradier J.M."/>
            <person name="Quevillon E."/>
            <person name="Sharon A."/>
            <person name="Simon A."/>
            <person name="ten Have A."/>
            <person name="Tudzynski B."/>
            <person name="Tudzynski P."/>
            <person name="Wincker P."/>
            <person name="Andrew M."/>
            <person name="Anthouard V."/>
            <person name="Beever R.E."/>
            <person name="Beffa R."/>
            <person name="Benoit I."/>
            <person name="Bouzid O."/>
            <person name="Brault B."/>
            <person name="Chen Z."/>
            <person name="Choquer M."/>
            <person name="Collemare J."/>
            <person name="Cotton P."/>
            <person name="Danchin E.G."/>
            <person name="Da Silva C."/>
            <person name="Gautier A."/>
            <person name="Giraud C."/>
            <person name="Giraud T."/>
            <person name="Gonzalez C."/>
            <person name="Grossetete S."/>
            <person name="Guldener U."/>
            <person name="Henrissat B."/>
            <person name="Howlett B.J."/>
            <person name="Kodira C."/>
            <person name="Kretschmer M."/>
            <person name="Lappartient A."/>
            <person name="Leroch M."/>
            <person name="Levis C."/>
            <person name="Mauceli E."/>
            <person name="Neuveglise C."/>
            <person name="Oeser B."/>
            <person name="Pearson M."/>
            <person name="Poulain J."/>
            <person name="Poussereau N."/>
            <person name="Quesneville H."/>
            <person name="Rascle C."/>
            <person name="Schumacher J."/>
            <person name="Segurens B."/>
            <person name="Sexton A."/>
            <person name="Silva E."/>
            <person name="Sirven C."/>
            <person name="Soanes D.M."/>
            <person name="Talbot N.J."/>
            <person name="Templeton M."/>
            <person name="Yandava C."/>
            <person name="Yarden O."/>
            <person name="Zeng Q."/>
            <person name="Rollins J.A."/>
            <person name="Lebrun M.H."/>
            <person name="Dickman M."/>
        </authorList>
    </citation>
    <scope>NUCLEOTIDE SEQUENCE [LARGE SCALE GENOMIC DNA]</scope>
    <source>
        <strain evidence="2">T4</strain>
    </source>
</reference>
<name>G2YBI8_BOTF4</name>
<gene>
    <name evidence="1" type="ORF">BofuT4_uP101780.1</name>
</gene>
<dbReference type="HOGENOM" id="CLU_3350975_0_0_1"/>
<proteinExistence type="predicted"/>
<accession>G2YBI8</accession>
<organism evidence="1 2">
    <name type="scientific">Botryotinia fuckeliana (strain T4)</name>
    <name type="common">Noble rot fungus</name>
    <name type="synonym">Botrytis cinerea</name>
    <dbReference type="NCBI Taxonomy" id="999810"/>
    <lineage>
        <taxon>Eukaryota</taxon>
        <taxon>Fungi</taxon>
        <taxon>Dikarya</taxon>
        <taxon>Ascomycota</taxon>
        <taxon>Pezizomycotina</taxon>
        <taxon>Leotiomycetes</taxon>
        <taxon>Helotiales</taxon>
        <taxon>Sclerotiniaceae</taxon>
        <taxon>Botrytis</taxon>
    </lineage>
</organism>
<dbReference type="InParanoid" id="G2YBI8"/>
<protein>
    <submittedName>
        <fullName evidence="1">Uncharacterized protein</fullName>
    </submittedName>
</protein>
<sequence>MSPTCAQAGRNPMSQFAIFSRRFNRREFVRHIASENR</sequence>
<evidence type="ECO:0000313" key="2">
    <source>
        <dbReference type="Proteomes" id="UP000008177"/>
    </source>
</evidence>
<evidence type="ECO:0000313" key="1">
    <source>
        <dbReference type="EMBL" id="CCD34579.1"/>
    </source>
</evidence>